<feature type="region of interest" description="Disordered" evidence="5">
    <location>
        <begin position="1"/>
        <end position="51"/>
    </location>
</feature>
<dbReference type="SUPFAM" id="SSF56112">
    <property type="entry name" value="Protein kinase-like (PK-like)"/>
    <property type="match status" value="1"/>
</dbReference>
<evidence type="ECO:0000313" key="7">
    <source>
        <dbReference type="EMBL" id="WZU68010.2"/>
    </source>
</evidence>
<accession>A0AAN0NL05</accession>
<keyword evidence="2" id="KW-0547">Nucleotide-binding</keyword>
<feature type="compositionally biased region" description="Low complexity" evidence="5">
    <location>
        <begin position="363"/>
        <end position="381"/>
    </location>
</feature>
<dbReference type="Gene3D" id="3.30.200.20">
    <property type="entry name" value="Phosphorylase Kinase, domain 1"/>
    <property type="match status" value="1"/>
</dbReference>
<name>A0AAN0NL05_9RHOB</name>
<keyword evidence="4" id="KW-0067">ATP-binding</keyword>
<dbReference type="EC" id="2.7.11.1" evidence="7"/>
<dbReference type="KEGG" id="yrh:AABB31_03435"/>
<protein>
    <submittedName>
        <fullName evidence="7">Serine/threonine-protein kinase</fullName>
        <ecNumber evidence="7">2.7.11.1</ecNumber>
    </submittedName>
</protein>
<evidence type="ECO:0000313" key="8">
    <source>
        <dbReference type="Proteomes" id="UP001470809"/>
    </source>
</evidence>
<evidence type="ECO:0000256" key="3">
    <source>
        <dbReference type="ARBA" id="ARBA00022777"/>
    </source>
</evidence>
<reference evidence="7 8" key="2">
    <citation type="submission" date="2024-08" db="EMBL/GenBank/DDBJ databases">
        <title>Phylogenomic analyses of a clade within the roseobacter group suggest taxonomic reassignments of species of the genera Aestuariivita, Citreicella, Loktanella, Nautella, Pelagibaca, Ruegeria, Thalassobius, Thiobacimonas and Tropicibacter, and the proposal o.</title>
        <authorList>
            <person name="Jeon C.O."/>
        </authorList>
    </citation>
    <scope>NUCLEOTIDE SEQUENCE [LARGE SCALE GENOMIC DNA]</scope>
    <source>
        <strain evidence="7 8">SS1-5</strain>
    </source>
</reference>
<dbReference type="PANTHER" id="PTHR43289:SF34">
    <property type="entry name" value="SERINE_THREONINE-PROTEIN KINASE YBDM-RELATED"/>
    <property type="match status" value="1"/>
</dbReference>
<dbReference type="CDD" id="cd14014">
    <property type="entry name" value="STKc_PknB_like"/>
    <property type="match status" value="1"/>
</dbReference>
<dbReference type="GO" id="GO:0004674">
    <property type="term" value="F:protein serine/threonine kinase activity"/>
    <property type="evidence" value="ECO:0007669"/>
    <property type="project" value="UniProtKB-EC"/>
</dbReference>
<dbReference type="Proteomes" id="UP001470809">
    <property type="component" value="Chromosome"/>
</dbReference>
<keyword evidence="3 7" id="KW-0418">Kinase</keyword>
<gene>
    <name evidence="7" type="ORF">AABB31_03435</name>
</gene>
<evidence type="ECO:0000256" key="4">
    <source>
        <dbReference type="ARBA" id="ARBA00022840"/>
    </source>
</evidence>
<evidence type="ECO:0000259" key="6">
    <source>
        <dbReference type="PROSITE" id="PS50011"/>
    </source>
</evidence>
<dbReference type="PANTHER" id="PTHR43289">
    <property type="entry name" value="MITOGEN-ACTIVATED PROTEIN KINASE KINASE KINASE 20-RELATED"/>
    <property type="match status" value="1"/>
</dbReference>
<dbReference type="EMBL" id="CP151767">
    <property type="protein sequence ID" value="WZU68010.2"/>
    <property type="molecule type" value="Genomic_DNA"/>
</dbReference>
<evidence type="ECO:0000256" key="1">
    <source>
        <dbReference type="ARBA" id="ARBA00022679"/>
    </source>
</evidence>
<dbReference type="GO" id="GO:0005524">
    <property type="term" value="F:ATP binding"/>
    <property type="evidence" value="ECO:0007669"/>
    <property type="project" value="UniProtKB-KW"/>
</dbReference>
<feature type="compositionally biased region" description="Basic and acidic residues" evidence="5">
    <location>
        <begin position="1"/>
        <end position="15"/>
    </location>
</feature>
<organism evidence="7 8">
    <name type="scientific">Yoonia rhodophyticola</name>
    <dbReference type="NCBI Taxonomy" id="3137370"/>
    <lineage>
        <taxon>Bacteria</taxon>
        <taxon>Pseudomonadati</taxon>
        <taxon>Pseudomonadota</taxon>
        <taxon>Alphaproteobacteria</taxon>
        <taxon>Rhodobacterales</taxon>
        <taxon>Paracoccaceae</taxon>
        <taxon>Yoonia</taxon>
    </lineage>
</organism>
<dbReference type="AlphaFoldDB" id="A0AAN0NL05"/>
<proteinExistence type="predicted"/>
<feature type="compositionally biased region" description="Low complexity" evidence="5">
    <location>
        <begin position="30"/>
        <end position="51"/>
    </location>
</feature>
<dbReference type="Gene3D" id="1.10.510.10">
    <property type="entry name" value="Transferase(Phosphotransferase) domain 1"/>
    <property type="match status" value="1"/>
</dbReference>
<dbReference type="PROSITE" id="PS00109">
    <property type="entry name" value="PROTEIN_KINASE_TYR"/>
    <property type="match status" value="1"/>
</dbReference>
<dbReference type="Pfam" id="PF00069">
    <property type="entry name" value="Pkinase"/>
    <property type="match status" value="1"/>
</dbReference>
<evidence type="ECO:0000256" key="5">
    <source>
        <dbReference type="SAM" id="MobiDB-lite"/>
    </source>
</evidence>
<dbReference type="InterPro" id="IPR008266">
    <property type="entry name" value="Tyr_kinase_AS"/>
</dbReference>
<dbReference type="InterPro" id="IPR000719">
    <property type="entry name" value="Prot_kinase_dom"/>
</dbReference>
<dbReference type="RefSeq" id="WP_373634942.1">
    <property type="nucleotide sequence ID" value="NZ_CP151767.2"/>
</dbReference>
<sequence>MSDEHSNPPSDDDKTQIAAPGGAVPAQPEPALTAAPKPVTKAPTADPTAPVPIGTLINNNYEIKQLINAGGMGEVFRGENVFTGDSVAIKIVLQALAHDEKVAALFMREAKVLCQLSHQAIVRYYNFVRDADLDRFCLIMEFIEGVALSDHIRDVAPLTLGQATGLMRRVAAGLDRAHQMDVIHRDLSPDNVMLRDGLVENAVLIDFGIAKSAEMAESTLHGQLAGKFKYISPEQLGHFGGEIGPRTDIYGLGLMMAAALRGTPLDMGSSVVEAVNARREIPDLSDIGPALRPLLAHMLEPDPAHRPARMSDVIALLDNPRTIPSKYGQAAPVAGVGGASAAAVPGLRQPPGRNAAPPSFGVAATPADADSASPFGNAPAPTTTPPSPVSDGKQGGGLLRWLLVLLIFGGIGGFFAWQQGYLDDFAGPVAGPDNGNGTVTPPVAGGLDPSTREGYLAGWSTGACSFATRIKAGPNSGTIAAFSSDATAFDGLAEAYDEEFGARPTVLERPVAGAQCPALALANKMRTAQAAPPVLTLDTDIMESGGAIVGRLSDRRGRPVWLAWVSNQGGVYNLTDRLLEQADGSATFTFGLTAEDDADPTPQLLIAVVTDTPLIAAAAASDGTLAASLMPLIEAEIAGRDDDRAGVAVIGFSLSP</sequence>
<feature type="region of interest" description="Disordered" evidence="5">
    <location>
        <begin position="344"/>
        <end position="393"/>
    </location>
</feature>
<dbReference type="PROSITE" id="PS50011">
    <property type="entry name" value="PROTEIN_KINASE_DOM"/>
    <property type="match status" value="1"/>
</dbReference>
<keyword evidence="1 7" id="KW-0808">Transferase</keyword>
<dbReference type="InterPro" id="IPR011009">
    <property type="entry name" value="Kinase-like_dom_sf"/>
</dbReference>
<keyword evidence="8" id="KW-1185">Reference proteome</keyword>
<feature type="domain" description="Protein kinase" evidence="6">
    <location>
        <begin position="61"/>
        <end position="322"/>
    </location>
</feature>
<evidence type="ECO:0000256" key="2">
    <source>
        <dbReference type="ARBA" id="ARBA00022741"/>
    </source>
</evidence>
<reference evidence="8" key="1">
    <citation type="submission" date="2024-04" db="EMBL/GenBank/DDBJ databases">
        <title>Phylogenomic analyses of a clade within the roseobacter group suggest taxonomic reassignments of species of the genera Aestuariivita, Citreicella, Loktanella, Nautella, Pelagibaca, Ruegeria, Thalassobius, Thiobacimonas and Tropicibacter, and the proposal o.</title>
        <authorList>
            <person name="Jeon C.O."/>
        </authorList>
    </citation>
    <scope>NUCLEOTIDE SEQUENCE [LARGE SCALE GENOMIC DNA]</scope>
    <source>
        <strain evidence="8">SS1-5</strain>
    </source>
</reference>